<protein>
    <submittedName>
        <fullName evidence="3">Uncharacterized protein</fullName>
    </submittedName>
</protein>
<feature type="transmembrane region" description="Helical" evidence="2">
    <location>
        <begin position="28"/>
        <end position="49"/>
    </location>
</feature>
<organism evidence="3 4">
    <name type="scientific">Streptomyces longisporus</name>
    <dbReference type="NCBI Taxonomy" id="1948"/>
    <lineage>
        <taxon>Bacteria</taxon>
        <taxon>Bacillati</taxon>
        <taxon>Actinomycetota</taxon>
        <taxon>Actinomycetes</taxon>
        <taxon>Kitasatosporales</taxon>
        <taxon>Streptomycetaceae</taxon>
        <taxon>Streptomyces</taxon>
    </lineage>
</organism>
<keyword evidence="2" id="KW-0812">Transmembrane</keyword>
<dbReference type="RefSeq" id="WP_344400030.1">
    <property type="nucleotide sequence ID" value="NZ_BAAASG010000006.1"/>
</dbReference>
<dbReference type="Proteomes" id="UP001501777">
    <property type="component" value="Unassembled WGS sequence"/>
</dbReference>
<reference evidence="3 4" key="1">
    <citation type="journal article" date="2019" name="Int. J. Syst. Evol. Microbiol.">
        <title>The Global Catalogue of Microorganisms (GCM) 10K type strain sequencing project: providing services to taxonomists for standard genome sequencing and annotation.</title>
        <authorList>
            <consortium name="The Broad Institute Genomics Platform"/>
            <consortium name="The Broad Institute Genome Sequencing Center for Infectious Disease"/>
            <person name="Wu L."/>
            <person name="Ma J."/>
        </authorList>
    </citation>
    <scope>NUCLEOTIDE SEQUENCE [LARGE SCALE GENOMIC DNA]</scope>
    <source>
        <strain evidence="3 4">JCM 4395</strain>
    </source>
</reference>
<name>A0ABN3LHY7_STRLO</name>
<dbReference type="EMBL" id="BAAASG010000006">
    <property type="protein sequence ID" value="GAA2484642.1"/>
    <property type="molecule type" value="Genomic_DNA"/>
</dbReference>
<gene>
    <name evidence="3" type="ORF">GCM10010276_22930</name>
</gene>
<feature type="compositionally biased region" description="Pro residues" evidence="1">
    <location>
        <begin position="77"/>
        <end position="87"/>
    </location>
</feature>
<keyword evidence="4" id="KW-1185">Reference proteome</keyword>
<evidence type="ECO:0000313" key="4">
    <source>
        <dbReference type="Proteomes" id="UP001501777"/>
    </source>
</evidence>
<accession>A0ABN3LHY7</accession>
<evidence type="ECO:0000256" key="2">
    <source>
        <dbReference type="SAM" id="Phobius"/>
    </source>
</evidence>
<keyword evidence="2" id="KW-0472">Membrane</keyword>
<sequence>MTLELVTLVGVGLTPIVAQNMAEQTGGYDVPLFVLLGMGLPGLLLIFALPRYPRVHQAATEDESSAPAPAAGTQPTADPPGPPAAGA</sequence>
<feature type="region of interest" description="Disordered" evidence="1">
    <location>
        <begin position="57"/>
        <end position="87"/>
    </location>
</feature>
<evidence type="ECO:0000256" key="1">
    <source>
        <dbReference type="SAM" id="MobiDB-lite"/>
    </source>
</evidence>
<comment type="caution">
    <text evidence="3">The sequence shown here is derived from an EMBL/GenBank/DDBJ whole genome shotgun (WGS) entry which is preliminary data.</text>
</comment>
<proteinExistence type="predicted"/>
<feature type="compositionally biased region" description="Low complexity" evidence="1">
    <location>
        <begin position="66"/>
        <end position="76"/>
    </location>
</feature>
<keyword evidence="2" id="KW-1133">Transmembrane helix</keyword>
<evidence type="ECO:0000313" key="3">
    <source>
        <dbReference type="EMBL" id="GAA2484642.1"/>
    </source>
</evidence>